<dbReference type="EMBL" id="CP042905">
    <property type="protein sequence ID" value="QEE16480.1"/>
    <property type="molecule type" value="Genomic_DNA"/>
</dbReference>
<reference evidence="2 3" key="1">
    <citation type="journal article" date="2020" name="Nature">
        <title>Isolation of an archaeon at the prokaryote-eukaryote interface.</title>
        <authorList>
            <person name="Imachi H."/>
            <person name="Nobu M.K."/>
            <person name="Nakahara N."/>
            <person name="Morono Y."/>
            <person name="Ogawara M."/>
            <person name="Takaki Y."/>
            <person name="Takano Y."/>
            <person name="Uematsu K."/>
            <person name="Ikuta T."/>
            <person name="Ito M."/>
            <person name="Matsui Y."/>
            <person name="Miyazaki M."/>
            <person name="Murata K."/>
            <person name="Saito Y."/>
            <person name="Sakai S."/>
            <person name="Song C."/>
            <person name="Tasumi E."/>
            <person name="Yamanaka Y."/>
            <person name="Yamaguchi T."/>
            <person name="Kamagata Y."/>
            <person name="Tamaki H."/>
            <person name="Takai K."/>
        </authorList>
    </citation>
    <scope>NUCLEOTIDE SEQUENCE [LARGE SCALE GENOMIC DNA]</scope>
    <source>
        <strain evidence="2 3">MK-D1</strain>
    </source>
</reference>
<name>A0A5B9DCJ3_9ARCH</name>
<feature type="domain" description="Restriction endonuclease type IV Mrr" evidence="1">
    <location>
        <begin position="128"/>
        <end position="186"/>
    </location>
</feature>
<evidence type="ECO:0000313" key="2">
    <source>
        <dbReference type="EMBL" id="QEE16480.1"/>
    </source>
</evidence>
<dbReference type="InterPro" id="IPR011335">
    <property type="entry name" value="Restrct_endonuc-II-like"/>
</dbReference>
<proteinExistence type="predicted"/>
<dbReference type="RefSeq" id="WP_147663356.1">
    <property type="nucleotide sequence ID" value="NZ_CP042905.2"/>
</dbReference>
<organism evidence="2 3">
    <name type="scientific">Promethearchaeum syntrophicum</name>
    <dbReference type="NCBI Taxonomy" id="2594042"/>
    <lineage>
        <taxon>Archaea</taxon>
        <taxon>Promethearchaeati</taxon>
        <taxon>Promethearchaeota</taxon>
        <taxon>Promethearchaeia</taxon>
        <taxon>Promethearchaeales</taxon>
        <taxon>Promethearchaeaceae</taxon>
        <taxon>Promethearchaeum</taxon>
    </lineage>
</organism>
<dbReference type="InterPro" id="IPR011856">
    <property type="entry name" value="tRNA_endonuc-like_dom_sf"/>
</dbReference>
<dbReference type="Gene3D" id="3.40.1350.10">
    <property type="match status" value="1"/>
</dbReference>
<dbReference type="GO" id="GO:0003677">
    <property type="term" value="F:DNA binding"/>
    <property type="evidence" value="ECO:0007669"/>
    <property type="project" value="InterPro"/>
</dbReference>
<evidence type="ECO:0000259" key="1">
    <source>
        <dbReference type="Pfam" id="PF04471"/>
    </source>
</evidence>
<gene>
    <name evidence="2" type="ORF">DSAG12_02310</name>
</gene>
<evidence type="ECO:0000313" key="3">
    <source>
        <dbReference type="Proteomes" id="UP000321408"/>
    </source>
</evidence>
<dbReference type="GO" id="GO:0009307">
    <property type="term" value="P:DNA restriction-modification system"/>
    <property type="evidence" value="ECO:0007669"/>
    <property type="project" value="InterPro"/>
</dbReference>
<dbReference type="SUPFAM" id="SSF52980">
    <property type="entry name" value="Restriction endonuclease-like"/>
    <property type="match status" value="1"/>
</dbReference>
<dbReference type="AlphaFoldDB" id="A0A5B9DCJ3"/>
<protein>
    <submittedName>
        <fullName evidence="2">Restriction endonuclease</fullName>
        <ecNumber evidence="2">3.1.21.-</ecNumber>
    </submittedName>
</protein>
<dbReference type="InterPro" id="IPR007560">
    <property type="entry name" value="Restrct_endonuc_IV_Mrr"/>
</dbReference>
<dbReference type="Proteomes" id="UP000321408">
    <property type="component" value="Chromosome"/>
</dbReference>
<keyword evidence="2" id="KW-0378">Hydrolase</keyword>
<dbReference type="GeneID" id="41330298"/>
<keyword evidence="3" id="KW-1185">Reference proteome</keyword>
<accession>A0A5B9DCJ3</accession>
<keyword evidence="2" id="KW-0255">Endonuclease</keyword>
<dbReference type="Pfam" id="PF04471">
    <property type="entry name" value="Mrr_cat"/>
    <property type="match status" value="1"/>
</dbReference>
<dbReference type="KEGG" id="psyt:DSAG12_02310"/>
<dbReference type="GO" id="GO:0004519">
    <property type="term" value="F:endonuclease activity"/>
    <property type="evidence" value="ECO:0007669"/>
    <property type="project" value="InterPro"/>
</dbReference>
<reference evidence="2 3" key="2">
    <citation type="journal article" date="2024" name="Int. J. Syst. Evol. Microbiol.">
        <title>Promethearchaeum syntrophicum gen. nov., sp. nov., an anaerobic, obligately syntrophic archaeon, the first isolate of the lineage 'Asgard' archaea, and proposal of the new archaeal phylum Promethearchaeota phyl. nov. and kingdom Promethearchaeati regn. nov.</title>
        <authorList>
            <person name="Imachi H."/>
            <person name="Nobu M.K."/>
            <person name="Kato S."/>
            <person name="Takaki Y."/>
            <person name="Miyazaki M."/>
            <person name="Miyata M."/>
            <person name="Ogawara M."/>
            <person name="Saito Y."/>
            <person name="Sakai S."/>
            <person name="Tahara Y.O."/>
            <person name="Takano Y."/>
            <person name="Tasumi E."/>
            <person name="Uematsu K."/>
            <person name="Yoshimura T."/>
            <person name="Itoh T."/>
            <person name="Ohkuma M."/>
            <person name="Takai K."/>
        </authorList>
    </citation>
    <scope>NUCLEOTIDE SEQUENCE [LARGE SCALE GENOMIC DNA]</scope>
    <source>
        <strain evidence="2 3">MK-D1</strain>
    </source>
</reference>
<keyword evidence="2" id="KW-0540">Nuclease</keyword>
<dbReference type="EC" id="3.1.21.-" evidence="2"/>
<sequence length="288" mass="34237">MDDTKNTKNLLEKLKKELVLLYEYSEKPSRFPIEYHSGMEVLEDINLSKSYNEKTTKRKEYWSKKDHKIENQKREMYKNFQKFQPHNIIRNKDKTYTYSPHERTYSSLFQCIKDLTEKFSIEDLLTGFTWQEFEQFITSALDHYGYHAFRTFRYTVNKKRHEVDVIARERNDILFIDAKRWNSKTANESALIKAAQEQYLRAQKLVLNPKIAGQLLQKLHIPINQKFKSCNIYSIILVSSNLKEIITADGIPILDFARFNAFLNNFHSTKSNLKSVKLSKVIFQKKLL</sequence>